<dbReference type="InterPro" id="IPR051544">
    <property type="entry name" value="TPS_OM_transporter"/>
</dbReference>
<keyword evidence="12" id="KW-0614">Plasmid</keyword>
<organism evidence="12 13">
    <name type="scientific">Azospirillum humicireducens</name>
    <dbReference type="NCBI Taxonomy" id="1226968"/>
    <lineage>
        <taxon>Bacteria</taxon>
        <taxon>Pseudomonadati</taxon>
        <taxon>Pseudomonadota</taxon>
        <taxon>Alphaproteobacteria</taxon>
        <taxon>Rhodospirillales</taxon>
        <taxon>Azospirillaceae</taxon>
        <taxon>Azospirillum</taxon>
    </lineage>
</organism>
<dbReference type="AlphaFoldDB" id="A0A2R4VXT7"/>
<evidence type="ECO:0000256" key="10">
    <source>
        <dbReference type="SAM" id="SignalP"/>
    </source>
</evidence>
<accession>A0A2R4VXT7</accession>
<gene>
    <name evidence="12" type="ORF">A6A40_30075</name>
</gene>
<name>A0A2R4VXT7_9PROT</name>
<dbReference type="Gene3D" id="3.10.20.310">
    <property type="entry name" value="membrane protein fhac"/>
    <property type="match status" value="1"/>
</dbReference>
<dbReference type="Proteomes" id="UP000077405">
    <property type="component" value="Plasmid pYZ6"/>
</dbReference>
<evidence type="ECO:0000259" key="11">
    <source>
        <dbReference type="PROSITE" id="PS51779"/>
    </source>
</evidence>
<evidence type="ECO:0000256" key="3">
    <source>
        <dbReference type="ARBA" id="ARBA00022448"/>
    </source>
</evidence>
<keyword evidence="3" id="KW-0813">Transport</keyword>
<evidence type="ECO:0000256" key="8">
    <source>
        <dbReference type="ARBA" id="ARBA00023237"/>
    </source>
</evidence>
<dbReference type="Pfam" id="PF08479">
    <property type="entry name" value="POTRA_2"/>
    <property type="match status" value="1"/>
</dbReference>
<geneLocation type="plasmid" evidence="12 13">
    <name>pYZ6</name>
</geneLocation>
<dbReference type="InterPro" id="IPR034746">
    <property type="entry name" value="POTRA"/>
</dbReference>
<keyword evidence="7" id="KW-0472">Membrane</keyword>
<keyword evidence="4" id="KW-1134">Transmembrane beta strand</keyword>
<comment type="similarity">
    <text evidence="2">Belongs to the TPS (TC 1.B.20) family.</text>
</comment>
<evidence type="ECO:0000256" key="9">
    <source>
        <dbReference type="SAM" id="MobiDB-lite"/>
    </source>
</evidence>
<dbReference type="KEGG" id="ahu:A6A40_30075"/>
<keyword evidence="5" id="KW-0812">Transmembrane</keyword>
<dbReference type="PANTHER" id="PTHR34597:SF6">
    <property type="entry name" value="BLR6126 PROTEIN"/>
    <property type="match status" value="1"/>
</dbReference>
<dbReference type="RefSeq" id="WP_108549444.1">
    <property type="nucleotide sequence ID" value="NZ_CP028907.1"/>
</dbReference>
<evidence type="ECO:0000256" key="5">
    <source>
        <dbReference type="ARBA" id="ARBA00022692"/>
    </source>
</evidence>
<feature type="region of interest" description="Disordered" evidence="9">
    <location>
        <begin position="53"/>
        <end position="75"/>
    </location>
</feature>
<feature type="signal peptide" evidence="10">
    <location>
        <begin position="1"/>
        <end position="31"/>
    </location>
</feature>
<dbReference type="PROSITE" id="PS51779">
    <property type="entry name" value="POTRA"/>
    <property type="match status" value="1"/>
</dbReference>
<dbReference type="InterPro" id="IPR013686">
    <property type="entry name" value="Polypept-transport_assoc_ShlB"/>
</dbReference>
<comment type="subcellular location">
    <subcellularLocation>
        <location evidence="1">Cell outer membrane</location>
    </subcellularLocation>
</comment>
<dbReference type="GO" id="GO:0046819">
    <property type="term" value="P:protein secretion by the type V secretion system"/>
    <property type="evidence" value="ECO:0007669"/>
    <property type="project" value="TreeGrafter"/>
</dbReference>
<keyword evidence="8" id="KW-0998">Cell outer membrane</keyword>
<dbReference type="Gene3D" id="2.40.160.50">
    <property type="entry name" value="membrane protein fhac: a member of the omp85/tpsb transporter family"/>
    <property type="match status" value="1"/>
</dbReference>
<protein>
    <submittedName>
        <fullName evidence="12">ShlB/FhaC/HecB family hemolysin secretion/activation protein</fullName>
    </submittedName>
</protein>
<keyword evidence="13" id="KW-1185">Reference proteome</keyword>
<keyword evidence="6" id="KW-0653">Protein transport</keyword>
<dbReference type="GO" id="GO:0008320">
    <property type="term" value="F:protein transmembrane transporter activity"/>
    <property type="evidence" value="ECO:0007669"/>
    <property type="project" value="TreeGrafter"/>
</dbReference>
<proteinExistence type="inferred from homology"/>
<sequence>MHRSVPCSALRLARLSALLLAGVAVPLPVLAQSVSPVLPPSLDPNRLEQRFERPAVPQSVPEIEMPEPEKAPAPRDAERITLTLSEVRIDGNSVYDAASLSALWRDKLGKPVTLADLYAIRDAITARYRNDGYVLSQAVVPAQRIRDGIVRLQVVEGYVSDVVVQGEAADRLGLLQRMGEKIKASRPLRMADMERYVLLADDLPGVAVKTVLEASPDTPGASRLTLALERTPFSGLLSLDNRGTRSVGPMQVTGVASVEDQLGLFERTTAQGIVTPQIRELRFFDLSQLVPVDAEGTTVEYGARRSWSEPGDSVRPLELYSLTSSARIAVAHPFIRSRAQTLRAGVSFTIRDSRTDVLGDKLSQDRLRIVAANVSYDFADDWGGTTLLTAELSKGLDILNSTSSGSANLTRSGGRSDFRKLLVSAQRNQPLNESVVLALSGEAQYSPDQLLSSEEYGVGGKQYGRAFDPSELTGDSGFAGRAELQYILPLQEEGLDYAVAYGFGDYGAVYNYEGGTRHGRRSLASTGVGLRFGVFRRIDGSMEVAKPFITTPFGTQDRAPRVFFTLSTRF</sequence>
<dbReference type="GO" id="GO:0098046">
    <property type="term" value="C:type V protein secretion system complex"/>
    <property type="evidence" value="ECO:0007669"/>
    <property type="project" value="TreeGrafter"/>
</dbReference>
<evidence type="ECO:0000256" key="7">
    <source>
        <dbReference type="ARBA" id="ARBA00023136"/>
    </source>
</evidence>
<dbReference type="InterPro" id="IPR005565">
    <property type="entry name" value="Hemolysn_activator_HlyB_C"/>
</dbReference>
<evidence type="ECO:0000256" key="2">
    <source>
        <dbReference type="ARBA" id="ARBA00009055"/>
    </source>
</evidence>
<evidence type="ECO:0000256" key="4">
    <source>
        <dbReference type="ARBA" id="ARBA00022452"/>
    </source>
</evidence>
<feature type="chain" id="PRO_5015305046" evidence="10">
    <location>
        <begin position="32"/>
        <end position="570"/>
    </location>
</feature>
<evidence type="ECO:0000256" key="1">
    <source>
        <dbReference type="ARBA" id="ARBA00004442"/>
    </source>
</evidence>
<evidence type="ECO:0000256" key="6">
    <source>
        <dbReference type="ARBA" id="ARBA00022927"/>
    </source>
</evidence>
<dbReference type="EMBL" id="CP028907">
    <property type="protein sequence ID" value="AWB09203.1"/>
    <property type="molecule type" value="Genomic_DNA"/>
</dbReference>
<dbReference type="GO" id="GO:0009279">
    <property type="term" value="C:cell outer membrane"/>
    <property type="evidence" value="ECO:0007669"/>
    <property type="project" value="UniProtKB-SubCell"/>
</dbReference>
<keyword evidence="10" id="KW-0732">Signal</keyword>
<feature type="domain" description="POTRA" evidence="11">
    <location>
        <begin position="82"/>
        <end position="157"/>
    </location>
</feature>
<evidence type="ECO:0000313" key="13">
    <source>
        <dbReference type="Proteomes" id="UP000077405"/>
    </source>
</evidence>
<reference evidence="12 13" key="1">
    <citation type="submission" date="2018-04" db="EMBL/GenBank/DDBJ databases">
        <title>Complete genome sequence of the nitrogen-fixing bacterium Azospirillum humicireducens type strain SgZ-5.</title>
        <authorList>
            <person name="Yu Z."/>
        </authorList>
    </citation>
    <scope>NUCLEOTIDE SEQUENCE [LARGE SCALE GENOMIC DNA]</scope>
    <source>
        <strain evidence="12 13">SgZ-5</strain>
        <plasmid evidence="12 13">pYZ6</plasmid>
    </source>
</reference>
<dbReference type="Pfam" id="PF03865">
    <property type="entry name" value="ShlB"/>
    <property type="match status" value="1"/>
</dbReference>
<evidence type="ECO:0000313" key="12">
    <source>
        <dbReference type="EMBL" id="AWB09203.1"/>
    </source>
</evidence>
<dbReference type="PANTHER" id="PTHR34597">
    <property type="entry name" value="SLR1661 PROTEIN"/>
    <property type="match status" value="1"/>
</dbReference>
<dbReference type="OrthoDB" id="7439045at2"/>